<keyword evidence="3" id="KW-1185">Reference proteome</keyword>
<keyword evidence="1" id="KW-0732">Signal</keyword>
<comment type="caution">
    <text evidence="2">The sequence shown here is derived from an EMBL/GenBank/DDBJ whole genome shotgun (WGS) entry which is preliminary data.</text>
</comment>
<evidence type="ECO:0000313" key="2">
    <source>
        <dbReference type="EMBL" id="KAJ1373830.1"/>
    </source>
</evidence>
<feature type="signal peptide" evidence="1">
    <location>
        <begin position="1"/>
        <end position="22"/>
    </location>
</feature>
<evidence type="ECO:0000256" key="1">
    <source>
        <dbReference type="SAM" id="SignalP"/>
    </source>
</evidence>
<name>A0AAD5RCT5_PARTN</name>
<sequence length="103" mass="12012">MLTFNHAQWNGHLQMLCYLLLCLDINIRNDWVLELNRLRRAPYAVSQKIKDIMKGPKTSELCLLQKLDEEPLCSVERVVDKTMLVVAHLKKEEESDVPSYVND</sequence>
<reference evidence="2" key="1">
    <citation type="submission" date="2021-06" db="EMBL/GenBank/DDBJ databases">
        <title>Parelaphostrongylus tenuis whole genome reference sequence.</title>
        <authorList>
            <person name="Garwood T.J."/>
            <person name="Larsen P.A."/>
            <person name="Fountain-Jones N.M."/>
            <person name="Garbe J.R."/>
            <person name="Macchietto M.G."/>
            <person name="Kania S.A."/>
            <person name="Gerhold R.W."/>
            <person name="Richards J.E."/>
            <person name="Wolf T.M."/>
        </authorList>
    </citation>
    <scope>NUCLEOTIDE SEQUENCE</scope>
    <source>
        <strain evidence="2">MNPRO001-30</strain>
        <tissue evidence="2">Meninges</tissue>
    </source>
</reference>
<accession>A0AAD5RCT5</accession>
<gene>
    <name evidence="2" type="ORF">KIN20_038462</name>
</gene>
<organism evidence="2 3">
    <name type="scientific">Parelaphostrongylus tenuis</name>
    <name type="common">Meningeal worm</name>
    <dbReference type="NCBI Taxonomy" id="148309"/>
    <lineage>
        <taxon>Eukaryota</taxon>
        <taxon>Metazoa</taxon>
        <taxon>Ecdysozoa</taxon>
        <taxon>Nematoda</taxon>
        <taxon>Chromadorea</taxon>
        <taxon>Rhabditida</taxon>
        <taxon>Rhabditina</taxon>
        <taxon>Rhabditomorpha</taxon>
        <taxon>Strongyloidea</taxon>
        <taxon>Metastrongylidae</taxon>
        <taxon>Parelaphostrongylus</taxon>
    </lineage>
</organism>
<dbReference type="AlphaFoldDB" id="A0AAD5RCT5"/>
<feature type="chain" id="PRO_5042125674" evidence="1">
    <location>
        <begin position="23"/>
        <end position="103"/>
    </location>
</feature>
<dbReference type="Proteomes" id="UP001196413">
    <property type="component" value="Unassembled WGS sequence"/>
</dbReference>
<dbReference type="EMBL" id="JAHQIW010007353">
    <property type="protein sequence ID" value="KAJ1373830.1"/>
    <property type="molecule type" value="Genomic_DNA"/>
</dbReference>
<evidence type="ECO:0000313" key="3">
    <source>
        <dbReference type="Proteomes" id="UP001196413"/>
    </source>
</evidence>
<proteinExistence type="predicted"/>
<protein>
    <submittedName>
        <fullName evidence="2">Uncharacterized protein</fullName>
    </submittedName>
</protein>